<organism evidence="4 5">
    <name type="scientific">Gigaspora rosea</name>
    <dbReference type="NCBI Taxonomy" id="44941"/>
    <lineage>
        <taxon>Eukaryota</taxon>
        <taxon>Fungi</taxon>
        <taxon>Fungi incertae sedis</taxon>
        <taxon>Mucoromycota</taxon>
        <taxon>Glomeromycotina</taxon>
        <taxon>Glomeromycetes</taxon>
        <taxon>Diversisporales</taxon>
        <taxon>Gigasporaceae</taxon>
        <taxon>Gigaspora</taxon>
    </lineage>
</organism>
<comment type="caution">
    <text evidence="4">The sequence shown here is derived from an EMBL/GenBank/DDBJ whole genome shotgun (WGS) entry which is preliminary data.</text>
</comment>
<dbReference type="PRINTS" id="PR00109">
    <property type="entry name" value="TYRKINASE"/>
</dbReference>
<reference evidence="4 5" key="1">
    <citation type="submission" date="2018-06" db="EMBL/GenBank/DDBJ databases">
        <title>Comparative genomics reveals the genomic features of Rhizophagus irregularis, R. cerebriforme, R. diaphanum and Gigaspora rosea, and their symbiotic lifestyle signature.</title>
        <authorList>
            <person name="Morin E."/>
            <person name="San Clemente H."/>
            <person name="Chen E.C.H."/>
            <person name="De La Providencia I."/>
            <person name="Hainaut M."/>
            <person name="Kuo A."/>
            <person name="Kohler A."/>
            <person name="Murat C."/>
            <person name="Tang N."/>
            <person name="Roy S."/>
            <person name="Loubradou J."/>
            <person name="Henrissat B."/>
            <person name="Grigoriev I.V."/>
            <person name="Corradi N."/>
            <person name="Roux C."/>
            <person name="Martin F.M."/>
        </authorList>
    </citation>
    <scope>NUCLEOTIDE SEQUENCE [LARGE SCALE GENOMIC DNA]</scope>
    <source>
        <strain evidence="4 5">DAOM 194757</strain>
    </source>
</reference>
<dbReference type="Gene3D" id="3.80.10.10">
    <property type="entry name" value="Ribonuclease Inhibitor"/>
    <property type="match status" value="4"/>
</dbReference>
<evidence type="ECO:0000313" key="5">
    <source>
        <dbReference type="Proteomes" id="UP000266673"/>
    </source>
</evidence>
<dbReference type="InterPro" id="IPR032675">
    <property type="entry name" value="LRR_dom_sf"/>
</dbReference>
<keyword evidence="2" id="KW-0677">Repeat</keyword>
<dbReference type="Pfam" id="PF13516">
    <property type="entry name" value="LRR_6"/>
    <property type="match status" value="11"/>
</dbReference>
<dbReference type="InterPro" id="IPR011009">
    <property type="entry name" value="Kinase-like_dom_sf"/>
</dbReference>
<dbReference type="SUPFAM" id="SSF52047">
    <property type="entry name" value="RNI-like"/>
    <property type="match status" value="2"/>
</dbReference>
<dbReference type="InterPro" id="IPR001245">
    <property type="entry name" value="Ser-Thr/Tyr_kinase_cat_dom"/>
</dbReference>
<name>A0A397US70_9GLOM</name>
<dbReference type="AlphaFoldDB" id="A0A397US70"/>
<dbReference type="PANTHER" id="PTHR24114">
    <property type="entry name" value="LEUCINE RICH REPEAT FAMILY PROTEIN"/>
    <property type="match status" value="1"/>
</dbReference>
<dbReference type="GO" id="GO:0004672">
    <property type="term" value="F:protein kinase activity"/>
    <property type="evidence" value="ECO:0007669"/>
    <property type="project" value="InterPro"/>
</dbReference>
<keyword evidence="1" id="KW-0433">Leucine-rich repeat</keyword>
<accession>A0A397US70</accession>
<keyword evidence="5" id="KW-1185">Reference proteome</keyword>
<dbReference type="InterPro" id="IPR000719">
    <property type="entry name" value="Prot_kinase_dom"/>
</dbReference>
<evidence type="ECO:0000256" key="2">
    <source>
        <dbReference type="ARBA" id="ARBA00022737"/>
    </source>
</evidence>
<sequence length="979" mass="108418">MKHVKNKCVNCGKNRKLKPNNLCTSCNSKPPKGICISCNIRVKLYYDNNKLCTDCYHARQILNVVNSGNQDIDNLIKATHNKQLQYRLEWIPFKDFVDIKQIGSGGFSEVYTAKWTRGILICSKGFTKEFNRKENATVVLKVLKDSYNINTAFLKELQNIVKIQPNSDIRQLIQCYGVSQDPNTNNYIFVMPYMSYGSLNEYLSNNFKNVNWHMKRRILREIVTGIKWIHENKIIHRDIHDGNILIDKVKRYDSYYSESFIADLGFSRPAKEDPKNSEIYGIMPYIAPEVFRKKQYSFSSDIYSLGMIMWELTSGCRPFCDRAYDGNLALSICDGSRPEITDDTPQCWAILMQKCWNSEPIKRPSIGEIYNEITSSYWNVTIISTEAENKRQELFKSGKFIAKHMHPHSRTHSKLLTPTIGSVLSSLHRSFRFSMSGSVNFFQNISSDSFNIIPELFKNTSNPNSAPSEPISKKLIIESLSNEEDYKISSSHLNTLPISEAIDKIMSLSNLYLNHDKLSYEAGKFLAESLYTNPTLNYLDLSSRRLCNGAGQGIAMALCNNNTLTNLNLERNYLGDEAGIALAMVLSKNNTLTCLNLKRNRLGYKTGTVLAETLCKNTSLTNLNLERNKLGESVGKAMAEALCKNTTLNNLNLRGNQLGKLAGKALAEALCKNTTLTNLNLSDNKKLGESAGKALAEALCINTMLTNLDLSFNNLGESAGKSLGEALFKNITLTNLDLRSNKLGASAGKALAEALCKNTSLTNLNLGFNKLGESAGKSLAEALCKNTTLTNLGLGGINIDEPAGKALAEALCTNTMLTNLDLSNNELDESTIKVLAEALCKNTTLINLDLKYNLLGDSAGKALAEALCKNTTLINLDLKYNLLGESAGKALAEALCKNTTLTSLDLYVNKLGESGGKSLVEALCKNTTLTKLNLGSNKLGESVEKALVEALYKNTLLTDLDLESNELGESARKALDEAF</sequence>
<evidence type="ECO:0000259" key="3">
    <source>
        <dbReference type="PROSITE" id="PS50011"/>
    </source>
</evidence>
<protein>
    <recommendedName>
        <fullName evidence="3">Protein kinase domain-containing protein</fullName>
    </recommendedName>
</protein>
<gene>
    <name evidence="4" type="ORF">C2G38_2199002</name>
</gene>
<dbReference type="OrthoDB" id="120976at2759"/>
<dbReference type="Gene3D" id="1.10.510.10">
    <property type="entry name" value="Transferase(Phosphotransferase) domain 1"/>
    <property type="match status" value="1"/>
</dbReference>
<evidence type="ECO:0000313" key="4">
    <source>
        <dbReference type="EMBL" id="RIB13045.1"/>
    </source>
</evidence>
<dbReference type="PROSITE" id="PS50011">
    <property type="entry name" value="PROTEIN_KINASE_DOM"/>
    <property type="match status" value="1"/>
</dbReference>
<dbReference type="SMART" id="SM00368">
    <property type="entry name" value="LRR_RI"/>
    <property type="match status" value="16"/>
</dbReference>
<evidence type="ECO:0000256" key="1">
    <source>
        <dbReference type="ARBA" id="ARBA00022614"/>
    </source>
</evidence>
<dbReference type="InterPro" id="IPR001611">
    <property type="entry name" value="Leu-rich_rpt"/>
</dbReference>
<dbReference type="InterPro" id="IPR052394">
    <property type="entry name" value="LRR-containing"/>
</dbReference>
<dbReference type="PANTHER" id="PTHR24114:SF2">
    <property type="entry name" value="F-BOX DOMAIN-CONTAINING PROTEIN-RELATED"/>
    <property type="match status" value="1"/>
</dbReference>
<dbReference type="SUPFAM" id="SSF56112">
    <property type="entry name" value="Protein kinase-like (PK-like)"/>
    <property type="match status" value="1"/>
</dbReference>
<feature type="domain" description="Protein kinase" evidence="3">
    <location>
        <begin position="96"/>
        <end position="378"/>
    </location>
</feature>
<dbReference type="Pfam" id="PF07714">
    <property type="entry name" value="PK_Tyr_Ser-Thr"/>
    <property type="match status" value="1"/>
</dbReference>
<dbReference type="Proteomes" id="UP000266673">
    <property type="component" value="Unassembled WGS sequence"/>
</dbReference>
<dbReference type="GO" id="GO:0005524">
    <property type="term" value="F:ATP binding"/>
    <property type="evidence" value="ECO:0007669"/>
    <property type="project" value="InterPro"/>
</dbReference>
<proteinExistence type="predicted"/>
<dbReference type="EMBL" id="QKWP01000964">
    <property type="protein sequence ID" value="RIB13045.1"/>
    <property type="molecule type" value="Genomic_DNA"/>
</dbReference>